<evidence type="ECO:0008006" key="3">
    <source>
        <dbReference type="Google" id="ProtNLM"/>
    </source>
</evidence>
<protein>
    <recommendedName>
        <fullName evidence="3">DUF4595 domain-containing protein</fullName>
    </recommendedName>
</protein>
<name>A0A0E9MUG4_9BACT</name>
<proteinExistence type="predicted"/>
<dbReference type="OrthoDB" id="658609at2"/>
<reference evidence="1 2" key="1">
    <citation type="submission" date="2015-04" db="EMBL/GenBank/DDBJ databases">
        <title>Whole genome shotgun sequence of Flavihumibacter petaseus NBRC 106054.</title>
        <authorList>
            <person name="Miyazawa S."/>
            <person name="Hosoyama A."/>
            <person name="Hashimoto M."/>
            <person name="Noguchi M."/>
            <person name="Tsuchikane K."/>
            <person name="Ohji S."/>
            <person name="Yamazoe A."/>
            <person name="Ichikawa N."/>
            <person name="Kimura A."/>
            <person name="Fujita N."/>
        </authorList>
    </citation>
    <scope>NUCLEOTIDE SEQUENCE [LARGE SCALE GENOMIC DNA]</scope>
    <source>
        <strain evidence="1 2">NBRC 106054</strain>
    </source>
</reference>
<sequence length="255" mass="28232">MKKIIYLAAGVALLSLGSCSKDKNDKPDPGNGGERKLVKMTKTENGQETIYNLSYTAGNKLQSVISTDNNESTVFTYDNEGKLIKVEESDSDFKNIYTYTYQGGLPSTGTFKSWQKTAGEPDELIEDDQLEYTLTGNQVTKIKTIFGLNEGASADFVLSYQNGNLAKVAVDGIYHYEALFTYGTNKPVMPPVSTFVLDHAGFSLQFVSKNEIKTASWDFDGTEMDYEITNTYTYDANGYVLTSSDGDATIKYDYQ</sequence>
<dbReference type="RefSeq" id="WP_046366991.1">
    <property type="nucleotide sequence ID" value="NZ_BBWV01000001.1"/>
</dbReference>
<gene>
    <name evidence="1" type="ORF">FPE01S_01_00730</name>
</gene>
<keyword evidence="2" id="KW-1185">Reference proteome</keyword>
<dbReference type="EMBL" id="BBWV01000001">
    <property type="protein sequence ID" value="GAO41061.1"/>
    <property type="molecule type" value="Genomic_DNA"/>
</dbReference>
<evidence type="ECO:0000313" key="1">
    <source>
        <dbReference type="EMBL" id="GAO41061.1"/>
    </source>
</evidence>
<dbReference type="AlphaFoldDB" id="A0A0E9MUG4"/>
<comment type="caution">
    <text evidence="1">The sequence shown here is derived from an EMBL/GenBank/DDBJ whole genome shotgun (WGS) entry which is preliminary data.</text>
</comment>
<accession>A0A0E9MUG4</accession>
<dbReference type="PROSITE" id="PS51257">
    <property type="entry name" value="PROKAR_LIPOPROTEIN"/>
    <property type="match status" value="1"/>
</dbReference>
<dbReference type="Proteomes" id="UP000033121">
    <property type="component" value="Unassembled WGS sequence"/>
</dbReference>
<evidence type="ECO:0000313" key="2">
    <source>
        <dbReference type="Proteomes" id="UP000033121"/>
    </source>
</evidence>
<dbReference type="STRING" id="1220578.FPE01S_01_00730"/>
<organism evidence="1 2">
    <name type="scientific">Flavihumibacter petaseus NBRC 106054</name>
    <dbReference type="NCBI Taxonomy" id="1220578"/>
    <lineage>
        <taxon>Bacteria</taxon>
        <taxon>Pseudomonadati</taxon>
        <taxon>Bacteroidota</taxon>
        <taxon>Chitinophagia</taxon>
        <taxon>Chitinophagales</taxon>
        <taxon>Chitinophagaceae</taxon>
        <taxon>Flavihumibacter</taxon>
    </lineage>
</organism>